<keyword evidence="5 10" id="KW-0132">Cell division</keyword>
<dbReference type="EMBL" id="MHJA01000026">
    <property type="protein sequence ID" value="OGY60671.1"/>
    <property type="molecule type" value="Genomic_DNA"/>
</dbReference>
<keyword evidence="6 11" id="KW-0812">Transmembrane</keyword>
<dbReference type="Pfam" id="PF02687">
    <property type="entry name" value="FtsX"/>
    <property type="match status" value="1"/>
</dbReference>
<dbReference type="Gene3D" id="3.30.70.3040">
    <property type="match status" value="1"/>
</dbReference>
<evidence type="ECO:0000256" key="9">
    <source>
        <dbReference type="ARBA" id="ARBA00023306"/>
    </source>
</evidence>
<feature type="transmembrane region" description="Helical" evidence="11">
    <location>
        <begin position="21"/>
        <end position="42"/>
    </location>
</feature>
<feature type="transmembrane region" description="Helical" evidence="11">
    <location>
        <begin position="178"/>
        <end position="203"/>
    </location>
</feature>
<feature type="transmembrane region" description="Helical" evidence="11">
    <location>
        <begin position="224"/>
        <end position="256"/>
    </location>
</feature>
<comment type="similarity">
    <text evidence="2 10">Belongs to the ABC-4 integral membrane protein family. FtsX subfamily.</text>
</comment>
<protein>
    <recommendedName>
        <fullName evidence="3 10">Cell division protein FtsX</fullName>
    </recommendedName>
</protein>
<evidence type="ECO:0000256" key="4">
    <source>
        <dbReference type="ARBA" id="ARBA00022475"/>
    </source>
</evidence>
<feature type="domain" description="FtsX extracellular" evidence="13">
    <location>
        <begin position="59"/>
        <end position="147"/>
    </location>
</feature>
<evidence type="ECO:0000256" key="7">
    <source>
        <dbReference type="ARBA" id="ARBA00022989"/>
    </source>
</evidence>
<dbReference type="AlphaFoldDB" id="A0A1G1Z7R1"/>
<dbReference type="GO" id="GO:0005886">
    <property type="term" value="C:plasma membrane"/>
    <property type="evidence" value="ECO:0007669"/>
    <property type="project" value="UniProtKB-SubCell"/>
</dbReference>
<evidence type="ECO:0000256" key="11">
    <source>
        <dbReference type="SAM" id="Phobius"/>
    </source>
</evidence>
<gene>
    <name evidence="14" type="ORF">A3I33_01875</name>
</gene>
<proteinExistence type="inferred from homology"/>
<organism evidence="14 15">
    <name type="scientific">Candidatus Colwellbacteria bacterium RIFCSPLOWO2_02_FULL_45_11</name>
    <dbReference type="NCBI Taxonomy" id="1797692"/>
    <lineage>
        <taxon>Bacteria</taxon>
        <taxon>Candidatus Colwelliibacteriota</taxon>
    </lineage>
</organism>
<accession>A0A1G1Z7R1</accession>
<feature type="domain" description="ABC3 transporter permease C-terminal" evidence="12">
    <location>
        <begin position="181"/>
        <end position="301"/>
    </location>
</feature>
<evidence type="ECO:0000313" key="15">
    <source>
        <dbReference type="Proteomes" id="UP000176544"/>
    </source>
</evidence>
<comment type="caution">
    <text evidence="14">The sequence shown here is derived from an EMBL/GenBank/DDBJ whole genome shotgun (WGS) entry which is preliminary data.</text>
</comment>
<feature type="transmembrane region" description="Helical" evidence="11">
    <location>
        <begin position="276"/>
        <end position="296"/>
    </location>
</feature>
<evidence type="ECO:0000256" key="10">
    <source>
        <dbReference type="PIRNR" id="PIRNR003097"/>
    </source>
</evidence>
<dbReference type="STRING" id="1797692.A3I33_01875"/>
<keyword evidence="4 10" id="KW-1003">Cell membrane</keyword>
<evidence type="ECO:0000256" key="5">
    <source>
        <dbReference type="ARBA" id="ARBA00022618"/>
    </source>
</evidence>
<evidence type="ECO:0000256" key="8">
    <source>
        <dbReference type="ARBA" id="ARBA00023136"/>
    </source>
</evidence>
<keyword evidence="7 11" id="KW-1133">Transmembrane helix</keyword>
<keyword evidence="8 10" id="KW-0472">Membrane</keyword>
<evidence type="ECO:0000256" key="1">
    <source>
        <dbReference type="ARBA" id="ARBA00004651"/>
    </source>
</evidence>
<evidence type="ECO:0000256" key="2">
    <source>
        <dbReference type="ARBA" id="ARBA00007379"/>
    </source>
</evidence>
<dbReference type="GO" id="GO:0051301">
    <property type="term" value="P:cell division"/>
    <property type="evidence" value="ECO:0007669"/>
    <property type="project" value="UniProtKB-KW"/>
</dbReference>
<evidence type="ECO:0000256" key="6">
    <source>
        <dbReference type="ARBA" id="ARBA00022692"/>
    </source>
</evidence>
<dbReference type="PANTHER" id="PTHR47755">
    <property type="entry name" value="CELL DIVISION PROTEIN FTSX"/>
    <property type="match status" value="1"/>
</dbReference>
<dbReference type="InterPro" id="IPR003838">
    <property type="entry name" value="ABC3_permease_C"/>
</dbReference>
<sequence>MATALYRLIRYGFQTFWRQRLLTVATMVVILLALLVFQGLIISGVVGNTALNAIQDKIDISVYFKTNTPEDEILRVKRELEDVEEVKEVEYVSRDQAYQRFQERHQGDETITKALEELEENPLSASLNIKAKNPEEYASVASFLESIVSDELVENITYNQNQAVIDRLGALIRVSRQVGVLAAIFLTVVAVLVSFNTILLGIYSNRDEIAVMRLVGASNLYVRGPFVVMGIIYGIITSLLSLLLTAPVIFLSSPYVRLFIPEMDLAGYFTSNMFSLLFYQLAFGIGIGILSSFIAIRRYLKT</sequence>
<evidence type="ECO:0000256" key="3">
    <source>
        <dbReference type="ARBA" id="ARBA00021907"/>
    </source>
</evidence>
<dbReference type="InterPro" id="IPR040690">
    <property type="entry name" value="FtsX_ECD"/>
</dbReference>
<reference evidence="14 15" key="1">
    <citation type="journal article" date="2016" name="Nat. Commun.">
        <title>Thousands of microbial genomes shed light on interconnected biogeochemical processes in an aquifer system.</title>
        <authorList>
            <person name="Anantharaman K."/>
            <person name="Brown C.T."/>
            <person name="Hug L.A."/>
            <person name="Sharon I."/>
            <person name="Castelle C.J."/>
            <person name="Probst A.J."/>
            <person name="Thomas B.C."/>
            <person name="Singh A."/>
            <person name="Wilkins M.J."/>
            <person name="Karaoz U."/>
            <person name="Brodie E.L."/>
            <person name="Williams K.H."/>
            <person name="Hubbard S.S."/>
            <person name="Banfield J.F."/>
        </authorList>
    </citation>
    <scope>NUCLEOTIDE SEQUENCE [LARGE SCALE GENOMIC DNA]</scope>
</reference>
<comment type="subcellular location">
    <subcellularLocation>
        <location evidence="1">Cell membrane</location>
        <topology evidence="1">Multi-pass membrane protein</topology>
    </subcellularLocation>
</comment>
<name>A0A1G1Z7R1_9BACT</name>
<dbReference type="PANTHER" id="PTHR47755:SF1">
    <property type="entry name" value="CELL DIVISION PROTEIN FTSX"/>
    <property type="match status" value="1"/>
</dbReference>
<dbReference type="Proteomes" id="UP000176544">
    <property type="component" value="Unassembled WGS sequence"/>
</dbReference>
<evidence type="ECO:0000313" key="14">
    <source>
        <dbReference type="EMBL" id="OGY60671.1"/>
    </source>
</evidence>
<keyword evidence="9 10" id="KW-0131">Cell cycle</keyword>
<dbReference type="Pfam" id="PF18075">
    <property type="entry name" value="FtsX_ECD"/>
    <property type="match status" value="1"/>
</dbReference>
<dbReference type="InterPro" id="IPR004513">
    <property type="entry name" value="FtsX"/>
</dbReference>
<dbReference type="PIRSF" id="PIRSF003097">
    <property type="entry name" value="FtsX"/>
    <property type="match status" value="1"/>
</dbReference>
<evidence type="ECO:0000259" key="13">
    <source>
        <dbReference type="Pfam" id="PF18075"/>
    </source>
</evidence>
<evidence type="ECO:0000259" key="12">
    <source>
        <dbReference type="Pfam" id="PF02687"/>
    </source>
</evidence>